<feature type="domain" description="MnmG N-terminal" evidence="4">
    <location>
        <begin position="200"/>
        <end position="250"/>
    </location>
</feature>
<dbReference type="PIRSF" id="PIRSF038984">
    <property type="entry name" value="FAD_binding_protein"/>
    <property type="match status" value="1"/>
</dbReference>
<dbReference type="GO" id="GO:0071949">
    <property type="term" value="F:FAD binding"/>
    <property type="evidence" value="ECO:0007669"/>
    <property type="project" value="InterPro"/>
</dbReference>
<dbReference type="Proteomes" id="UP000192610">
    <property type="component" value="Unassembled WGS sequence"/>
</dbReference>
<sequence length="524" mass="57013">MQQRITLKLLPAEAANESIIQQYAAKSLGLSVTAITGFQIVKRSIDARGRQAWIMLTITAFINEPFIQRSVKKLLLQDVATASQQVIIVGAGPAGLFAALKLIEQGIKPILLERGKDVRARRRDLAALNKQGTVNPESNYCFGEGGAGTYSDGKLYTRSTKRGDVERILNILVQFGAQEKILYEAHPHIGTNKLPEIITAIREQILACGGIFLFEQKVTDLLIKDNSIYGVKTATGDSFHANAVILATGHSARDIFELLHSKNILIEAKPFALGVRVEHPQSIIDTIQYHCAPGKHRDDLLPPASYSLVQQVNDRGVFSFCMCPGGIIAPASTSDGELVVNGWSPSKRNNPFANSGIVTAVEVKDFIQFQKKPSPLSGMYFQQAVERKAFQYGGGKFVAPAQRMVDFTQGKNSTSLPDCSYLPGISSAPLKEVLPPFVYSSLQQAFIEFGKKMRGYFTNEAVLVATESRTSSPVRIPRDAETTQHPQIKMLFPCAEGAGYAGGIVSAAMDGERVAENIAALLEA</sequence>
<keyword evidence="8" id="KW-1185">Reference proteome</keyword>
<dbReference type="PANTHER" id="PTHR42842">
    <property type="entry name" value="FAD/NAD(P)-BINDING OXIDOREDUCTASE"/>
    <property type="match status" value="1"/>
</dbReference>
<evidence type="ECO:0000259" key="5">
    <source>
        <dbReference type="Pfam" id="PF01494"/>
    </source>
</evidence>
<dbReference type="InterPro" id="IPR036188">
    <property type="entry name" value="FAD/NAD-bd_sf"/>
</dbReference>
<dbReference type="InterPro" id="IPR040131">
    <property type="entry name" value="MnmG_N"/>
</dbReference>
<dbReference type="EMBL" id="LVXG01000022">
    <property type="protein sequence ID" value="OQP47812.1"/>
    <property type="molecule type" value="Genomic_DNA"/>
</dbReference>
<reference evidence="8" key="1">
    <citation type="submission" date="2016-04" db="EMBL/GenBank/DDBJ databases">
        <authorList>
            <person name="Chen L."/>
            <person name="Zhuang W."/>
            <person name="Wang G."/>
        </authorList>
    </citation>
    <scope>NUCLEOTIDE SEQUENCE [LARGE SCALE GENOMIC DNA]</scope>
    <source>
        <strain evidence="8">17621</strain>
    </source>
</reference>
<evidence type="ECO:0000313" key="7">
    <source>
        <dbReference type="EMBL" id="OQP47812.1"/>
    </source>
</evidence>
<dbReference type="Pfam" id="PF01494">
    <property type="entry name" value="FAD_binding_3"/>
    <property type="match status" value="1"/>
</dbReference>
<dbReference type="InterPro" id="IPR002938">
    <property type="entry name" value="FAD-bd"/>
</dbReference>
<dbReference type="Gene3D" id="3.30.70.2700">
    <property type="match status" value="1"/>
</dbReference>
<dbReference type="PRINTS" id="PR00419">
    <property type="entry name" value="ADXRDTASE"/>
</dbReference>
<protein>
    <submittedName>
        <fullName evidence="7">FAD-binding protein</fullName>
    </submittedName>
</protein>
<accession>A0A1V9EP54</accession>
<evidence type="ECO:0000313" key="8">
    <source>
        <dbReference type="Proteomes" id="UP000192610"/>
    </source>
</evidence>
<dbReference type="AlphaFoldDB" id="A0A1V9EP54"/>
<keyword evidence="2" id="KW-0285">Flavoprotein</keyword>
<feature type="domain" description="FAD-binding" evidence="5">
    <location>
        <begin position="85"/>
        <end position="118"/>
    </location>
</feature>
<comment type="cofactor">
    <cofactor evidence="1">
        <name>FAD</name>
        <dbReference type="ChEBI" id="CHEBI:57692"/>
    </cofactor>
</comment>
<dbReference type="SUPFAM" id="SSF51905">
    <property type="entry name" value="FAD/NAD(P)-binding domain"/>
    <property type="match status" value="1"/>
</dbReference>
<evidence type="ECO:0000259" key="4">
    <source>
        <dbReference type="Pfam" id="PF01134"/>
    </source>
</evidence>
<dbReference type="InterPro" id="IPR028348">
    <property type="entry name" value="FAD-binding_protein"/>
</dbReference>
<gene>
    <name evidence="7" type="ORF">A4H97_31100</name>
</gene>
<organism evidence="7 8">
    <name type="scientific">Niastella yeongjuensis</name>
    <dbReference type="NCBI Taxonomy" id="354355"/>
    <lineage>
        <taxon>Bacteria</taxon>
        <taxon>Pseudomonadati</taxon>
        <taxon>Bacteroidota</taxon>
        <taxon>Chitinophagia</taxon>
        <taxon>Chitinophagales</taxon>
        <taxon>Chitinophagaceae</taxon>
        <taxon>Niastella</taxon>
    </lineage>
</organism>
<dbReference type="Pfam" id="PF01134">
    <property type="entry name" value="GIDA"/>
    <property type="match status" value="1"/>
</dbReference>
<keyword evidence="3" id="KW-0274">FAD</keyword>
<dbReference type="Pfam" id="PF21688">
    <property type="entry name" value="FAD-depend_C"/>
    <property type="match status" value="1"/>
</dbReference>
<evidence type="ECO:0000259" key="6">
    <source>
        <dbReference type="Pfam" id="PF21688"/>
    </source>
</evidence>
<evidence type="ECO:0000256" key="3">
    <source>
        <dbReference type="ARBA" id="ARBA00022827"/>
    </source>
</evidence>
<proteinExistence type="predicted"/>
<feature type="domain" description="FAD-dependent protein C-terminal" evidence="6">
    <location>
        <begin position="270"/>
        <end position="470"/>
    </location>
</feature>
<dbReference type="RefSeq" id="WP_081200820.1">
    <property type="nucleotide sequence ID" value="NZ_FOCZ01000019.1"/>
</dbReference>
<dbReference type="InterPro" id="IPR049516">
    <property type="entry name" value="FAD-depend_C"/>
</dbReference>
<comment type="caution">
    <text evidence="7">The sequence shown here is derived from an EMBL/GenBank/DDBJ whole genome shotgun (WGS) entry which is preliminary data.</text>
</comment>
<name>A0A1V9EP54_9BACT</name>
<evidence type="ECO:0000256" key="1">
    <source>
        <dbReference type="ARBA" id="ARBA00001974"/>
    </source>
</evidence>
<dbReference type="Gene3D" id="3.50.50.60">
    <property type="entry name" value="FAD/NAD(P)-binding domain"/>
    <property type="match status" value="2"/>
</dbReference>
<evidence type="ECO:0000256" key="2">
    <source>
        <dbReference type="ARBA" id="ARBA00022630"/>
    </source>
</evidence>
<dbReference type="OrthoDB" id="9772594at2"/>
<dbReference type="PANTHER" id="PTHR42842:SF3">
    <property type="entry name" value="FAD_NAD(P)-BINDING OXIDOREDUCTASE FAMILY PROTEIN"/>
    <property type="match status" value="1"/>
</dbReference>